<keyword evidence="10" id="KW-0175">Coiled coil</keyword>
<evidence type="ECO:0000256" key="1">
    <source>
        <dbReference type="ARBA" id="ARBA00004651"/>
    </source>
</evidence>
<dbReference type="EMBL" id="LCFQ01000001">
    <property type="protein sequence ID" value="KKS99000.1"/>
    <property type="molecule type" value="Genomic_DNA"/>
</dbReference>
<name>A0A0G1DM87_9BACT</name>
<evidence type="ECO:0000256" key="7">
    <source>
        <dbReference type="ARBA" id="ARBA00023136"/>
    </source>
</evidence>
<evidence type="ECO:0000256" key="8">
    <source>
        <dbReference type="ARBA" id="ARBA00023186"/>
    </source>
</evidence>
<dbReference type="InterPro" id="IPR047196">
    <property type="entry name" value="YidC_ALB_C"/>
</dbReference>
<proteinExistence type="inferred from homology"/>
<dbReference type="AlphaFoldDB" id="A0A0G1DM87"/>
<keyword evidence="7 11" id="KW-0472">Membrane</keyword>
<dbReference type="GO" id="GO:0051205">
    <property type="term" value="P:protein insertion into membrane"/>
    <property type="evidence" value="ECO:0007669"/>
    <property type="project" value="TreeGrafter"/>
</dbReference>
<keyword evidence="5" id="KW-0653">Protein transport</keyword>
<dbReference type="PANTHER" id="PTHR12428:SF65">
    <property type="entry name" value="CYTOCHROME C OXIDASE ASSEMBLY PROTEIN COX18, MITOCHONDRIAL"/>
    <property type="match status" value="1"/>
</dbReference>
<comment type="similarity">
    <text evidence="9">Belongs to the OXA1/ALB3/YidC family.</text>
</comment>
<comment type="subcellular location">
    <subcellularLocation>
        <location evidence="1">Cell membrane</location>
        <topology evidence="1">Multi-pass membrane protein</topology>
    </subcellularLocation>
    <subcellularLocation>
        <location evidence="9">Membrane</location>
        <topology evidence="9">Multi-pass membrane protein</topology>
    </subcellularLocation>
</comment>
<evidence type="ECO:0000256" key="9">
    <source>
        <dbReference type="RuleBase" id="RU003945"/>
    </source>
</evidence>
<dbReference type="GO" id="GO:0015031">
    <property type="term" value="P:protein transport"/>
    <property type="evidence" value="ECO:0007669"/>
    <property type="project" value="UniProtKB-KW"/>
</dbReference>
<evidence type="ECO:0000313" key="13">
    <source>
        <dbReference type="EMBL" id="KKS99000.1"/>
    </source>
</evidence>
<sequence length="279" mass="31548">MNIFTVILIQPLANGLILFYLLLGKNMGLAIIGFSLFLRIALTPLTKPYMESMKKMKEHSKEIEKLKKRHQGDRQKLMKAQADFYKEKGINPGAGCLPMILQFAILIALFRVFVNVLVPNGDIVERFNALLYEPLKLSEAMEVNTKFLYLDVRNPDTIKIPSIPFGLPGPLLLLAALVQFLSAKITMPYIKEERKFAKKTPQKSDDFQTSFQASMIYTMPLMTILFGMGFPSGLALYWLLFSAFQAWQQYRASGWGGATPWLQTLGLVKLPDSNGKTKK</sequence>
<evidence type="ECO:0000256" key="4">
    <source>
        <dbReference type="ARBA" id="ARBA00022692"/>
    </source>
</evidence>
<feature type="coiled-coil region" evidence="10">
    <location>
        <begin position="49"/>
        <end position="83"/>
    </location>
</feature>
<keyword evidence="4 9" id="KW-0812">Transmembrane</keyword>
<feature type="transmembrane region" description="Helical" evidence="11">
    <location>
        <begin position="96"/>
        <end position="118"/>
    </location>
</feature>
<reference evidence="13 14" key="1">
    <citation type="journal article" date="2015" name="Nature">
        <title>rRNA introns, odd ribosomes, and small enigmatic genomes across a large radiation of phyla.</title>
        <authorList>
            <person name="Brown C.T."/>
            <person name="Hug L.A."/>
            <person name="Thomas B.C."/>
            <person name="Sharon I."/>
            <person name="Castelle C.J."/>
            <person name="Singh A."/>
            <person name="Wilkins M.J."/>
            <person name="Williams K.H."/>
            <person name="Banfield J.F."/>
        </authorList>
    </citation>
    <scope>NUCLEOTIDE SEQUENCE [LARGE SCALE GENOMIC DNA]</scope>
</reference>
<evidence type="ECO:0000256" key="6">
    <source>
        <dbReference type="ARBA" id="ARBA00022989"/>
    </source>
</evidence>
<keyword evidence="2" id="KW-0813">Transport</keyword>
<organism evidence="13 14">
    <name type="scientific">Candidatus Woesebacteria bacterium GW2011_GWB1_43_14</name>
    <dbReference type="NCBI Taxonomy" id="1618578"/>
    <lineage>
        <taxon>Bacteria</taxon>
        <taxon>Candidatus Woeseibacteriota</taxon>
    </lineage>
</organism>
<dbReference type="GO" id="GO:0032977">
    <property type="term" value="F:membrane insertase activity"/>
    <property type="evidence" value="ECO:0007669"/>
    <property type="project" value="InterPro"/>
</dbReference>
<protein>
    <submittedName>
        <fullName evidence="13">Membrane protein insertase, YidC/Oxa1 family</fullName>
    </submittedName>
</protein>
<comment type="caution">
    <text evidence="13">The sequence shown here is derived from an EMBL/GenBank/DDBJ whole genome shotgun (WGS) entry which is preliminary data.</text>
</comment>
<accession>A0A0G1DM87</accession>
<evidence type="ECO:0000313" key="14">
    <source>
        <dbReference type="Proteomes" id="UP000034090"/>
    </source>
</evidence>
<dbReference type="Proteomes" id="UP000034090">
    <property type="component" value="Unassembled WGS sequence"/>
</dbReference>
<evidence type="ECO:0000256" key="3">
    <source>
        <dbReference type="ARBA" id="ARBA00022475"/>
    </source>
</evidence>
<keyword evidence="8" id="KW-0143">Chaperone</keyword>
<feature type="transmembrane region" description="Helical" evidence="11">
    <location>
        <begin position="211"/>
        <end position="240"/>
    </location>
</feature>
<dbReference type="SUPFAM" id="SSF69989">
    <property type="entry name" value="C-terminal domain of PLC-beta"/>
    <property type="match status" value="1"/>
</dbReference>
<dbReference type="NCBIfam" id="TIGR03592">
    <property type="entry name" value="yidC_oxa1_cterm"/>
    <property type="match status" value="1"/>
</dbReference>
<dbReference type="GO" id="GO:0005886">
    <property type="term" value="C:plasma membrane"/>
    <property type="evidence" value="ECO:0007669"/>
    <property type="project" value="UniProtKB-SubCell"/>
</dbReference>
<dbReference type="PANTHER" id="PTHR12428">
    <property type="entry name" value="OXA1"/>
    <property type="match status" value="1"/>
</dbReference>
<feature type="domain" description="Membrane insertase YidC/Oxa/ALB C-terminal" evidence="12">
    <location>
        <begin position="27"/>
        <end position="250"/>
    </location>
</feature>
<evidence type="ECO:0000256" key="11">
    <source>
        <dbReference type="SAM" id="Phobius"/>
    </source>
</evidence>
<gene>
    <name evidence="13" type="ORF">UV74_C0001G0110</name>
</gene>
<evidence type="ECO:0000259" key="12">
    <source>
        <dbReference type="Pfam" id="PF02096"/>
    </source>
</evidence>
<evidence type="ECO:0000256" key="2">
    <source>
        <dbReference type="ARBA" id="ARBA00022448"/>
    </source>
</evidence>
<dbReference type="Pfam" id="PF02096">
    <property type="entry name" value="60KD_IMP"/>
    <property type="match status" value="1"/>
</dbReference>
<evidence type="ECO:0000256" key="10">
    <source>
        <dbReference type="SAM" id="Coils"/>
    </source>
</evidence>
<keyword evidence="6 11" id="KW-1133">Transmembrane helix</keyword>
<dbReference type="InterPro" id="IPR001708">
    <property type="entry name" value="YidC/ALB3/OXA1/COX18"/>
</dbReference>
<dbReference type="InterPro" id="IPR028055">
    <property type="entry name" value="YidC/Oxa/ALB_C"/>
</dbReference>
<dbReference type="STRING" id="1618578.UV74_C0001G0110"/>
<dbReference type="CDD" id="cd20070">
    <property type="entry name" value="5TM_YidC_Alb3"/>
    <property type="match status" value="1"/>
</dbReference>
<evidence type="ECO:0000256" key="5">
    <source>
        <dbReference type="ARBA" id="ARBA00022927"/>
    </source>
</evidence>
<keyword evidence="3" id="KW-1003">Cell membrane</keyword>